<evidence type="ECO:0000313" key="2">
    <source>
        <dbReference type="EMBL" id="JAW15510.1"/>
    </source>
</evidence>
<name>A0A224Y322_9HEMI</name>
<proteinExistence type="predicted"/>
<keyword evidence="1" id="KW-0812">Transmembrane</keyword>
<dbReference type="AlphaFoldDB" id="A0A224Y322"/>
<dbReference type="EMBL" id="GFTR01000916">
    <property type="protein sequence ID" value="JAW15510.1"/>
    <property type="molecule type" value="Transcribed_RNA"/>
</dbReference>
<keyword evidence="1" id="KW-1133">Transmembrane helix</keyword>
<organism evidence="2">
    <name type="scientific">Panstrongylus lignarius</name>
    <dbReference type="NCBI Taxonomy" id="156445"/>
    <lineage>
        <taxon>Eukaryota</taxon>
        <taxon>Metazoa</taxon>
        <taxon>Ecdysozoa</taxon>
        <taxon>Arthropoda</taxon>
        <taxon>Hexapoda</taxon>
        <taxon>Insecta</taxon>
        <taxon>Pterygota</taxon>
        <taxon>Neoptera</taxon>
        <taxon>Paraneoptera</taxon>
        <taxon>Hemiptera</taxon>
        <taxon>Heteroptera</taxon>
        <taxon>Panheteroptera</taxon>
        <taxon>Cimicomorpha</taxon>
        <taxon>Reduviidae</taxon>
        <taxon>Triatominae</taxon>
        <taxon>Panstrongylus</taxon>
    </lineage>
</organism>
<evidence type="ECO:0000256" key="1">
    <source>
        <dbReference type="SAM" id="Phobius"/>
    </source>
</evidence>
<accession>A0A224Y322</accession>
<feature type="transmembrane region" description="Helical" evidence="1">
    <location>
        <begin position="40"/>
        <end position="60"/>
    </location>
</feature>
<keyword evidence="1" id="KW-0472">Membrane</keyword>
<sequence length="81" mass="9824">MKLILLFPVLPRLVSLHLYVLMRKPLWLTEQPQFFGNLRQLIFWSCSLLKLISFSLIIFLEHFSSHLYCHFERQFASNYLH</sequence>
<reference evidence="2" key="1">
    <citation type="journal article" date="2018" name="PLoS Negl. Trop. Dis.">
        <title>An insight into the salivary gland and fat body transcriptome of Panstrongylus lignarius (Hemiptera: Heteroptera), the main vector of Chagas disease in Peru.</title>
        <authorList>
            <person name="Nevoa J.C."/>
            <person name="Mendes M.T."/>
            <person name="da Silva M.V."/>
            <person name="Soares S.C."/>
            <person name="Oliveira C.J.F."/>
            <person name="Ribeiro J.M.C."/>
        </authorList>
    </citation>
    <scope>NUCLEOTIDE SEQUENCE</scope>
</reference>
<protein>
    <submittedName>
        <fullName evidence="2">Uncharacterized protein</fullName>
    </submittedName>
</protein>